<proteinExistence type="predicted"/>
<dbReference type="RefSeq" id="WP_151418957.1">
    <property type="nucleotide sequence ID" value="NZ_CM018433.1"/>
</dbReference>
<name>A0A5M8I8D0_CHLPH</name>
<dbReference type="AlphaFoldDB" id="A0A5M8I8D0"/>
<reference evidence="1" key="1">
    <citation type="submission" date="2019-07" db="EMBL/GenBank/DDBJ databases">
        <title>Draft genome Sequence of Chlorobium phaeovibrioides sp. strain PhvTcv-s14, from the Phylum Chlorobi.</title>
        <authorList>
            <person name="Babenko V."/>
            <person name="Boldyreva D."/>
            <person name="Kanygina A."/>
            <person name="Selezneva O."/>
            <person name="Akopiyan T."/>
            <person name="Lunina O."/>
        </authorList>
    </citation>
    <scope>NUCLEOTIDE SEQUENCE [LARGE SCALE GENOMIC DNA]</scope>
    <source>
        <strain evidence="1">GrTcv12</strain>
        <plasmid evidence="1">pl1</plasmid>
    </source>
</reference>
<dbReference type="Proteomes" id="UP000327458">
    <property type="component" value="Plasmid pl1"/>
</dbReference>
<dbReference type="InterPro" id="IPR013397">
    <property type="entry name" value="CRISPR-assoc_prot_Csy1"/>
</dbReference>
<keyword evidence="1" id="KW-0614">Plasmid</keyword>
<geneLocation type="plasmid" evidence="1">
    <name>pl1</name>
</geneLocation>
<accession>A0A5M8I8D0</accession>
<dbReference type="EMBL" id="VMRG01000003">
    <property type="protein sequence ID" value="KAA6230505.1"/>
    <property type="molecule type" value="Genomic_DNA"/>
</dbReference>
<comment type="caution">
    <text evidence="1">The sequence shown here is derived from an EMBL/GenBank/DDBJ whole genome shotgun (WGS) entry which is preliminary data.</text>
</comment>
<protein>
    <submittedName>
        <fullName evidence="1">Type I-F CRISPR-associated protein Csy1</fullName>
    </submittedName>
</protein>
<evidence type="ECO:0000313" key="1">
    <source>
        <dbReference type="EMBL" id="KAA6230505.1"/>
    </source>
</evidence>
<sequence length="428" mass="49271">MEHDRQAMTEEACLREMIEQFIHERHQGKLKELRDSDTETIAALAEKYQVTTWLDDAARRVQQLTIVTHAVKFLNPGAQGSNIFEHNADSRCRHFASSADLKPQFTPDAVGNAAQLDVYKFLQLSHNKESLLSRMARNDAVLRKALPGNDEQKNKWTAAFSGIMQSQVSPATHTLAKQVYFPLSDDSYHLLAPLYPTALVNEVYLRIQTRYSEQNKAAFKARKEKKPSTNSHFDFPDLAVQKFGGTKPQNISQLNSERHGQAFLLASLPPLWKTAAVRAPFGVKSIFHRIAAFKTTIPLKALKAFLTKMQDKTNTAEIRRQRENYVTEIIDLILLYASEVQQLPPGWSADDRCRLLPHQAYWLDPNRTGDPWVQQRRTSEWVDKVSLEFANWLNDSLQTEKMRFGDDERFEWKKLFENELQWLNPEVC</sequence>
<gene>
    <name evidence="1" type="primary">csy1</name>
    <name evidence="1" type="ORF">FP507_10835</name>
</gene>
<dbReference type="Pfam" id="PF09611">
    <property type="entry name" value="Cas_Csy1"/>
    <property type="match status" value="1"/>
</dbReference>
<dbReference type="NCBIfam" id="TIGR02564">
    <property type="entry name" value="cas_Csy1"/>
    <property type="match status" value="1"/>
</dbReference>
<organism evidence="1">
    <name type="scientific">Chlorobium phaeovibrioides</name>
    <dbReference type="NCBI Taxonomy" id="1094"/>
    <lineage>
        <taxon>Bacteria</taxon>
        <taxon>Pseudomonadati</taxon>
        <taxon>Chlorobiota</taxon>
        <taxon>Chlorobiia</taxon>
        <taxon>Chlorobiales</taxon>
        <taxon>Chlorobiaceae</taxon>
        <taxon>Chlorobium/Pelodictyon group</taxon>
        <taxon>Chlorobium</taxon>
    </lineage>
</organism>